<evidence type="ECO:0000256" key="5">
    <source>
        <dbReference type="ARBA" id="ARBA00022989"/>
    </source>
</evidence>
<proteinExistence type="inferred from homology"/>
<keyword evidence="3" id="KW-1003">Cell membrane</keyword>
<protein>
    <submittedName>
        <fullName evidence="8">Chromate transporter</fullName>
    </submittedName>
</protein>
<sequence>MANGQNKRLGMLLQLFWIFFRIGPTTFGGGYAMMPMIEREAVQKRQWLDEKEWTQLISLAGSAPGGVGVNAAAMVGYRQAGAAGAVIAIAGITLPTLLLVLLLGLFIRAFGDHPKLMAALKGIHGAVIALMVMAAYRMARAALFDVATTFVAVVTLAVLLFTAINPIYVVVAGLLGGIVFTKGKQLLGMKVLTEKASVSRNNSEIEYYI</sequence>
<evidence type="ECO:0000256" key="2">
    <source>
        <dbReference type="ARBA" id="ARBA00005262"/>
    </source>
</evidence>
<comment type="similarity">
    <text evidence="2">Belongs to the chromate ion transporter (CHR) (TC 2.A.51) family.</text>
</comment>
<dbReference type="EMBL" id="CP016808">
    <property type="protein sequence ID" value="ANY66423.1"/>
    <property type="molecule type" value="Genomic_DNA"/>
</dbReference>
<evidence type="ECO:0000256" key="4">
    <source>
        <dbReference type="ARBA" id="ARBA00022692"/>
    </source>
</evidence>
<dbReference type="Pfam" id="PF02417">
    <property type="entry name" value="Chromate_transp"/>
    <property type="match status" value="1"/>
</dbReference>
<evidence type="ECO:0000313" key="8">
    <source>
        <dbReference type="EMBL" id="ANY66423.1"/>
    </source>
</evidence>
<evidence type="ECO:0000256" key="3">
    <source>
        <dbReference type="ARBA" id="ARBA00022475"/>
    </source>
</evidence>
<feature type="transmembrane region" description="Helical" evidence="7">
    <location>
        <begin position="12"/>
        <end position="32"/>
    </location>
</feature>
<comment type="subcellular location">
    <subcellularLocation>
        <location evidence="1">Cell membrane</location>
        <topology evidence="1">Multi-pass membrane protein</topology>
    </subcellularLocation>
</comment>
<organism evidence="8">
    <name type="scientific">Paenibacillus sp. BIHB 4019</name>
    <dbReference type="NCBI Taxonomy" id="1870819"/>
    <lineage>
        <taxon>Bacteria</taxon>
        <taxon>Bacillati</taxon>
        <taxon>Bacillota</taxon>
        <taxon>Bacilli</taxon>
        <taxon>Bacillales</taxon>
        <taxon>Paenibacillaceae</taxon>
        <taxon>Paenibacillus</taxon>
    </lineage>
</organism>
<dbReference type="InterPro" id="IPR003370">
    <property type="entry name" value="Chromate_transpt"/>
</dbReference>
<dbReference type="PANTHER" id="PTHR43663">
    <property type="entry name" value="CHROMATE TRANSPORT PROTEIN-RELATED"/>
    <property type="match status" value="1"/>
</dbReference>
<dbReference type="PANTHER" id="PTHR43663:SF1">
    <property type="entry name" value="CHROMATE TRANSPORTER"/>
    <property type="match status" value="1"/>
</dbReference>
<keyword evidence="4 7" id="KW-0812">Transmembrane</keyword>
<gene>
    <name evidence="8" type="ORF">BBD42_08090</name>
</gene>
<feature type="transmembrane region" description="Helical" evidence="7">
    <location>
        <begin position="83"/>
        <end position="106"/>
    </location>
</feature>
<reference evidence="8" key="1">
    <citation type="submission" date="2016-08" db="EMBL/GenBank/DDBJ databases">
        <title>Complete Genome Seqeunce of Paenibacillus sp. BIHB 4019 from tea rhizoplane.</title>
        <authorList>
            <person name="Thakur R."/>
            <person name="Swarnkar M.K."/>
            <person name="Gulati A."/>
        </authorList>
    </citation>
    <scope>NUCLEOTIDE SEQUENCE [LARGE SCALE GENOMIC DNA]</scope>
    <source>
        <strain evidence="8">BIHB4019</strain>
    </source>
</reference>
<feature type="transmembrane region" description="Helical" evidence="7">
    <location>
        <begin position="53"/>
        <end position="77"/>
    </location>
</feature>
<feature type="transmembrane region" description="Helical" evidence="7">
    <location>
        <begin position="150"/>
        <end position="180"/>
    </location>
</feature>
<evidence type="ECO:0000256" key="1">
    <source>
        <dbReference type="ARBA" id="ARBA00004651"/>
    </source>
</evidence>
<keyword evidence="6 7" id="KW-0472">Membrane</keyword>
<dbReference type="InterPro" id="IPR052518">
    <property type="entry name" value="CHR_Transporter"/>
</dbReference>
<name>A0A1B2DFC8_9BACL</name>
<dbReference type="GO" id="GO:0015109">
    <property type="term" value="F:chromate transmembrane transporter activity"/>
    <property type="evidence" value="ECO:0007669"/>
    <property type="project" value="InterPro"/>
</dbReference>
<dbReference type="AlphaFoldDB" id="A0A1B2DFC8"/>
<accession>A0A1B2DFC8</accession>
<evidence type="ECO:0000256" key="7">
    <source>
        <dbReference type="SAM" id="Phobius"/>
    </source>
</evidence>
<keyword evidence="5 7" id="KW-1133">Transmembrane helix</keyword>
<evidence type="ECO:0000256" key="6">
    <source>
        <dbReference type="ARBA" id="ARBA00023136"/>
    </source>
</evidence>
<dbReference type="RefSeq" id="WP_099517758.1">
    <property type="nucleotide sequence ID" value="NZ_CP016808.1"/>
</dbReference>
<feature type="transmembrane region" description="Helical" evidence="7">
    <location>
        <begin position="118"/>
        <end position="138"/>
    </location>
</feature>
<dbReference type="GO" id="GO:0005886">
    <property type="term" value="C:plasma membrane"/>
    <property type="evidence" value="ECO:0007669"/>
    <property type="project" value="UniProtKB-SubCell"/>
</dbReference>